<sequence>MPDIGSNRYTRGRLNLNGSTTSRIGRSGDRDWFRIHLNAGQQVRFDLEGSPTGRGTLSDTYLRGIYNSSGSRLSGTTNDDGGTRTNSRVDFTASSSGYYYVSAGAYSSRTGTYRLTATALNSVSNSSSSSSSSSRSSSRSSSSDIAANTGTQGRLSLGSNRTGNIERSGDQDWFRIHLNRGQRVRFDLEGSPTGRGSLRDTYLRGIYDSSGNYISGTQNDDGGTGYNSRVNFTASSSGYYYVAAGAYGSRTGGYRLTATALNSVSNSSSGSSSRSSSRSSSGSSSSDISANTGTQGRVTLGGYTTSTIGSSGDRDWFRIHLNRGQRVRFDLEGSPTGRGSLRDTYLRGIYDSSGNYISGTQNDDGGTGYNSRVNFTASSSGYYYVAAGAYSGTGTYRLTATALNTISSSSSSSRTTNSTSNRSSSSDISANTGTQGRLNLGSYTTSSIGSNGDRDWFRIHLNRGQRVRFDLEGSPTGRGTLGDTYLRGVYNSSGTQLSGTTNDDGGTGYNSRVNFTASRTGDYYVSAGAYSGTGTYRLTATALNTVSGSQSASSGATINTSSEINNLESQLLSLAQDVAGNFREGVGIAAGSTAIHNIRPIAPQLRYITRTDTPHGLSTFDPARANGAITTARRLSDLSIALDAVVALNSALETYAETGNAGAASNEGLQGIVTSLASGVVGRVAGTAVVGVAAAAGAPALAAIAIGVGAGMVISIGVDEGLDAIWDNVLDEPVTDAANWTIDAGEFALNSVTQGYRDAYAYLFDDTSSGYVGPTGNGVWWATRDLDSALNRTGNHHFLIVRPSNPDAISISMDFDGDGDRDGFVIGGTQVNANWAGINGDLVGYHNRSDRTGIADLEAIGTLEPSGDWNLEFDGHQVPLPAGETTDSFAFTLYEAYNNYQANTANNPVPFALNPWLTSPHSDTATSYDGNCATWVNTILQVAGVSSTTTESISDFGGIDFGENVEIDRNLFLAA</sequence>
<feature type="region of interest" description="Disordered" evidence="1">
    <location>
        <begin position="407"/>
        <end position="446"/>
    </location>
</feature>
<dbReference type="Gene3D" id="2.60.120.380">
    <property type="match status" value="4"/>
</dbReference>
<protein>
    <submittedName>
        <fullName evidence="3">Pre-peptidase C-terminal domain-containing protein</fullName>
    </submittedName>
</protein>
<evidence type="ECO:0000256" key="1">
    <source>
        <dbReference type="SAM" id="MobiDB-lite"/>
    </source>
</evidence>
<feature type="compositionally biased region" description="Low complexity" evidence="1">
    <location>
        <begin position="121"/>
        <end position="143"/>
    </location>
</feature>
<dbReference type="SUPFAM" id="SSF89260">
    <property type="entry name" value="Collagen-binding domain"/>
    <property type="match status" value="3"/>
</dbReference>
<feature type="compositionally biased region" description="Polar residues" evidence="1">
    <location>
        <begin position="433"/>
        <end position="446"/>
    </location>
</feature>
<evidence type="ECO:0000313" key="3">
    <source>
        <dbReference type="EMBL" id="VFJ65268.1"/>
    </source>
</evidence>
<feature type="domain" description="Peptidase C-terminal archaeal/bacterial" evidence="2">
    <location>
        <begin position="170"/>
        <end position="243"/>
    </location>
</feature>
<feature type="domain" description="Peptidase C-terminal archaeal/bacterial" evidence="2">
    <location>
        <begin position="313"/>
        <end position="386"/>
    </location>
</feature>
<dbReference type="InterPro" id="IPR007280">
    <property type="entry name" value="Peptidase_C_arc/bac"/>
</dbReference>
<dbReference type="Pfam" id="PF04151">
    <property type="entry name" value="PPC"/>
    <property type="match status" value="3"/>
</dbReference>
<dbReference type="AlphaFoldDB" id="A0A450TE46"/>
<evidence type="ECO:0000259" key="2">
    <source>
        <dbReference type="Pfam" id="PF04151"/>
    </source>
</evidence>
<dbReference type="EMBL" id="CAADFD010000102">
    <property type="protein sequence ID" value="VFJ65268.1"/>
    <property type="molecule type" value="Genomic_DNA"/>
</dbReference>
<accession>A0A450TE46</accession>
<name>A0A450TE46_9GAMM</name>
<feature type="compositionally biased region" description="Low complexity" evidence="1">
    <location>
        <begin position="407"/>
        <end position="432"/>
    </location>
</feature>
<proteinExistence type="predicted"/>
<feature type="region of interest" description="Disordered" evidence="1">
    <location>
        <begin position="121"/>
        <end position="166"/>
    </location>
</feature>
<reference evidence="3" key="1">
    <citation type="submission" date="2019-02" db="EMBL/GenBank/DDBJ databases">
        <authorList>
            <person name="Gruber-Vodicka R. H."/>
            <person name="Seah K. B. B."/>
        </authorList>
    </citation>
    <scope>NUCLEOTIDE SEQUENCE</scope>
    <source>
        <strain evidence="3">BECK_BZ106</strain>
    </source>
</reference>
<feature type="region of interest" description="Disordered" evidence="1">
    <location>
        <begin position="263"/>
        <end position="306"/>
    </location>
</feature>
<gene>
    <name evidence="3" type="ORF">BECKFW1821B_GA0114236_11027</name>
</gene>
<feature type="compositionally biased region" description="Low complexity" evidence="1">
    <location>
        <begin position="75"/>
        <end position="86"/>
    </location>
</feature>
<feature type="compositionally biased region" description="Polar residues" evidence="1">
    <location>
        <begin position="144"/>
        <end position="165"/>
    </location>
</feature>
<feature type="domain" description="Peptidase C-terminal archaeal/bacterial" evidence="2">
    <location>
        <begin position="453"/>
        <end position="526"/>
    </location>
</feature>
<feature type="compositionally biased region" description="Low complexity" evidence="1">
    <location>
        <begin position="263"/>
        <end position="286"/>
    </location>
</feature>
<feature type="compositionally biased region" description="Polar residues" evidence="1">
    <location>
        <begin position="287"/>
        <end position="297"/>
    </location>
</feature>
<feature type="region of interest" description="Disordered" evidence="1">
    <location>
        <begin position="68"/>
        <end position="88"/>
    </location>
</feature>
<organism evidence="3">
    <name type="scientific">Candidatus Kentrum sp. FW</name>
    <dbReference type="NCBI Taxonomy" id="2126338"/>
    <lineage>
        <taxon>Bacteria</taxon>
        <taxon>Pseudomonadati</taxon>
        <taxon>Pseudomonadota</taxon>
        <taxon>Gammaproteobacteria</taxon>
        <taxon>Candidatus Kentrum</taxon>
    </lineage>
</organism>